<keyword evidence="3 7" id="KW-0813">Transport</keyword>
<feature type="domain" description="VPS37 C-terminal" evidence="9">
    <location>
        <begin position="101"/>
        <end position="190"/>
    </location>
</feature>
<keyword evidence="8" id="KW-0175">Coiled coil</keyword>
<evidence type="ECO:0000256" key="6">
    <source>
        <dbReference type="ARBA" id="ARBA00025010"/>
    </source>
</evidence>
<name>A0A9P0A756_BEMTA</name>
<dbReference type="PROSITE" id="PS51314">
    <property type="entry name" value="VPS37_C"/>
    <property type="match status" value="1"/>
</dbReference>
<comment type="similarity">
    <text evidence="2">Belongs to the VPS37 family.</text>
</comment>
<reference evidence="10" key="1">
    <citation type="submission" date="2021-12" db="EMBL/GenBank/DDBJ databases">
        <authorList>
            <person name="King R."/>
        </authorList>
    </citation>
    <scope>NUCLEOTIDE SEQUENCE</scope>
</reference>
<dbReference type="GO" id="GO:0006612">
    <property type="term" value="P:protein targeting to membrane"/>
    <property type="evidence" value="ECO:0007669"/>
    <property type="project" value="TreeGrafter"/>
</dbReference>
<keyword evidence="11" id="KW-1185">Reference proteome</keyword>
<dbReference type="InterPro" id="IPR037202">
    <property type="entry name" value="ESCRT_assembly_dom"/>
</dbReference>
<dbReference type="EMBL" id="OU963863">
    <property type="protein sequence ID" value="CAH0385665.1"/>
    <property type="molecule type" value="Genomic_DNA"/>
</dbReference>
<dbReference type="InterPro" id="IPR009851">
    <property type="entry name" value="Mod_r"/>
</dbReference>
<organism evidence="10 11">
    <name type="scientific">Bemisia tabaci</name>
    <name type="common">Sweetpotato whitefly</name>
    <name type="synonym">Aleurodes tabaci</name>
    <dbReference type="NCBI Taxonomy" id="7038"/>
    <lineage>
        <taxon>Eukaryota</taxon>
        <taxon>Metazoa</taxon>
        <taxon>Ecdysozoa</taxon>
        <taxon>Arthropoda</taxon>
        <taxon>Hexapoda</taxon>
        <taxon>Insecta</taxon>
        <taxon>Pterygota</taxon>
        <taxon>Neoptera</taxon>
        <taxon>Paraneoptera</taxon>
        <taxon>Hemiptera</taxon>
        <taxon>Sternorrhyncha</taxon>
        <taxon>Aleyrodoidea</taxon>
        <taxon>Aleyrodidae</taxon>
        <taxon>Aleyrodinae</taxon>
        <taxon>Bemisia</taxon>
    </lineage>
</organism>
<dbReference type="AlphaFoldDB" id="A0A9P0A756"/>
<protein>
    <recommendedName>
        <fullName evidence="9">VPS37 C-terminal domain-containing protein</fullName>
    </recommendedName>
</protein>
<dbReference type="PANTHER" id="PTHR13678:SF27">
    <property type="entry name" value="LD45836P"/>
    <property type="match status" value="1"/>
</dbReference>
<comment type="subcellular location">
    <subcellularLocation>
        <location evidence="1">Late endosome membrane</location>
        <topology evidence="1">Peripheral membrane protein</topology>
    </subcellularLocation>
</comment>
<evidence type="ECO:0000256" key="7">
    <source>
        <dbReference type="PROSITE-ProRule" id="PRU00646"/>
    </source>
</evidence>
<dbReference type="GO" id="GO:0006623">
    <property type="term" value="P:protein targeting to vacuole"/>
    <property type="evidence" value="ECO:0007669"/>
    <property type="project" value="TreeGrafter"/>
</dbReference>
<dbReference type="KEGG" id="btab:109039792"/>
<keyword evidence="4" id="KW-0967">Endosome</keyword>
<evidence type="ECO:0000256" key="3">
    <source>
        <dbReference type="ARBA" id="ARBA00022448"/>
    </source>
</evidence>
<dbReference type="GO" id="GO:0031902">
    <property type="term" value="C:late endosome membrane"/>
    <property type="evidence" value="ECO:0007669"/>
    <property type="project" value="UniProtKB-SubCell"/>
</dbReference>
<dbReference type="GO" id="GO:0043162">
    <property type="term" value="P:ubiquitin-dependent protein catabolic process via the multivesicular body sorting pathway"/>
    <property type="evidence" value="ECO:0007669"/>
    <property type="project" value="TreeGrafter"/>
</dbReference>
<evidence type="ECO:0000259" key="9">
    <source>
        <dbReference type="PROSITE" id="PS51314"/>
    </source>
</evidence>
<sequence>MSAGTYYNHPDSRADMLVTTTLNELSFNAFSSEELKEIFSSDDKIDDMIKDCKVIKDLEAEKEMLTVSNRSLAEFNLSKESQLNDGKQQLKELTEQGEKLLLSIKEKRDEIKSHKNNLSAETVLALLQTAAAEIEEESEEVASKLMKGEFDVDEFLKQFAPRRTLMHLRRVKADKMTEMLTKRNSFSRVPERPMPPKAQPNFAPYFIPSPIPSGVSSTPYPVSVNMPMPGVLQPNHFA</sequence>
<dbReference type="PANTHER" id="PTHR13678">
    <property type="entry name" value="VACUOLAR PROTEIN SORTING-ASSOCIATED PROTEIN 37"/>
    <property type="match status" value="1"/>
</dbReference>
<dbReference type="Proteomes" id="UP001152759">
    <property type="component" value="Chromosome 2"/>
</dbReference>
<evidence type="ECO:0000256" key="1">
    <source>
        <dbReference type="ARBA" id="ARBA00004633"/>
    </source>
</evidence>
<evidence type="ECO:0000256" key="2">
    <source>
        <dbReference type="ARBA" id="ARBA00007617"/>
    </source>
</evidence>
<dbReference type="Gene3D" id="1.10.287.660">
    <property type="entry name" value="Helix hairpin bin"/>
    <property type="match status" value="1"/>
</dbReference>
<dbReference type="GO" id="GO:0000813">
    <property type="term" value="C:ESCRT I complex"/>
    <property type="evidence" value="ECO:0007669"/>
    <property type="project" value="TreeGrafter"/>
</dbReference>
<evidence type="ECO:0000313" key="11">
    <source>
        <dbReference type="Proteomes" id="UP001152759"/>
    </source>
</evidence>
<dbReference type="InterPro" id="IPR029012">
    <property type="entry name" value="Helix_hairpin_bin_sf"/>
</dbReference>
<dbReference type="Pfam" id="PF07200">
    <property type="entry name" value="Mod_r"/>
    <property type="match status" value="1"/>
</dbReference>
<comment type="function">
    <text evidence="6">Component of the ESCRT-I complex, a regulator of vesicular trafficking process. Required for the sorting of endocytic ubiquitinated cargos into multivesicular bodies. May be involved in cell growth and differentiation.</text>
</comment>
<keyword evidence="5 7" id="KW-0653">Protein transport</keyword>
<proteinExistence type="inferred from homology"/>
<evidence type="ECO:0000256" key="5">
    <source>
        <dbReference type="ARBA" id="ARBA00022927"/>
    </source>
</evidence>
<evidence type="ECO:0000256" key="4">
    <source>
        <dbReference type="ARBA" id="ARBA00022753"/>
    </source>
</evidence>
<dbReference type="SUPFAM" id="SSF140111">
    <property type="entry name" value="Endosomal sorting complex assembly domain"/>
    <property type="match status" value="1"/>
</dbReference>
<feature type="coiled-coil region" evidence="8">
    <location>
        <begin position="76"/>
        <end position="144"/>
    </location>
</feature>
<gene>
    <name evidence="10" type="ORF">BEMITA_LOCUS4866</name>
</gene>
<accession>A0A9P0A756</accession>
<evidence type="ECO:0000313" key="10">
    <source>
        <dbReference type="EMBL" id="CAH0385665.1"/>
    </source>
</evidence>
<evidence type="ECO:0000256" key="8">
    <source>
        <dbReference type="SAM" id="Coils"/>
    </source>
</evidence>